<comment type="caution">
    <text evidence="2">The sequence shown here is derived from an EMBL/GenBank/DDBJ whole genome shotgun (WGS) entry which is preliminary data.</text>
</comment>
<proteinExistence type="predicted"/>
<evidence type="ECO:0008006" key="4">
    <source>
        <dbReference type="Google" id="ProtNLM"/>
    </source>
</evidence>
<dbReference type="Proteomes" id="UP000234254">
    <property type="component" value="Unassembled WGS sequence"/>
</dbReference>
<gene>
    <name evidence="2" type="ORF">P168DRAFT_325924</name>
</gene>
<accession>A0A2I1D6S7</accession>
<dbReference type="RefSeq" id="XP_024694175.1">
    <property type="nucleotide sequence ID" value="XM_024841064.1"/>
</dbReference>
<evidence type="ECO:0000313" key="3">
    <source>
        <dbReference type="Proteomes" id="UP000234254"/>
    </source>
</evidence>
<evidence type="ECO:0000313" key="2">
    <source>
        <dbReference type="EMBL" id="PKY05581.1"/>
    </source>
</evidence>
<organism evidence="2 3">
    <name type="scientific">Aspergillus campestris (strain IBT 28561)</name>
    <dbReference type="NCBI Taxonomy" id="1392248"/>
    <lineage>
        <taxon>Eukaryota</taxon>
        <taxon>Fungi</taxon>
        <taxon>Dikarya</taxon>
        <taxon>Ascomycota</taxon>
        <taxon>Pezizomycotina</taxon>
        <taxon>Eurotiomycetes</taxon>
        <taxon>Eurotiomycetidae</taxon>
        <taxon>Eurotiales</taxon>
        <taxon>Aspergillaceae</taxon>
        <taxon>Aspergillus</taxon>
        <taxon>Aspergillus subgen. Circumdati</taxon>
    </lineage>
</organism>
<dbReference type="AlphaFoldDB" id="A0A2I1D6S7"/>
<dbReference type="OrthoDB" id="4153865at2759"/>
<keyword evidence="3" id="KW-1185">Reference proteome</keyword>
<dbReference type="VEuPathDB" id="FungiDB:P168DRAFT_325924"/>
<protein>
    <recommendedName>
        <fullName evidence="4">Cysteine-rich transmembrane CYSTM domain-containing protein</fullName>
    </recommendedName>
</protein>
<dbReference type="EMBL" id="MSFM01000004">
    <property type="protein sequence ID" value="PKY05581.1"/>
    <property type="molecule type" value="Genomic_DNA"/>
</dbReference>
<name>A0A2I1D6S7_ASPC2</name>
<sequence>MAFLDFFKSSKRDSVSDSGSQQKEPTWDADTVTVKQPVSPEAPSTGNNQVEEPLMQKETKLQLRGGGAGDVCCGMCTGLLCFECCEECC</sequence>
<feature type="region of interest" description="Disordered" evidence="1">
    <location>
        <begin position="1"/>
        <end position="55"/>
    </location>
</feature>
<reference evidence="2" key="1">
    <citation type="submission" date="2016-12" db="EMBL/GenBank/DDBJ databases">
        <title>The genomes of Aspergillus section Nigri reveals drivers in fungal speciation.</title>
        <authorList>
            <consortium name="DOE Joint Genome Institute"/>
            <person name="Vesth T.C."/>
            <person name="Nybo J."/>
            <person name="Theobald S."/>
            <person name="Brandl J."/>
            <person name="Frisvad J.C."/>
            <person name="Nielsen K.F."/>
            <person name="Lyhne E.K."/>
            <person name="Kogle M.E."/>
            <person name="Kuo A."/>
            <person name="Riley R."/>
            <person name="Clum A."/>
            <person name="Nolan M."/>
            <person name="Lipzen A."/>
            <person name="Salamov A."/>
            <person name="Henrissat B."/>
            <person name="Wiebenga A."/>
            <person name="De vries R.P."/>
            <person name="Grigoriev I.V."/>
            <person name="Mortensen U.H."/>
            <person name="Andersen M.R."/>
            <person name="Baker S.E."/>
        </authorList>
    </citation>
    <scope>NUCLEOTIDE SEQUENCE</scope>
    <source>
        <strain evidence="2">IBT 28561</strain>
    </source>
</reference>
<evidence type="ECO:0000256" key="1">
    <source>
        <dbReference type="SAM" id="MobiDB-lite"/>
    </source>
</evidence>
<dbReference type="GeneID" id="36548588"/>